<sequence length="136" mass="14208">MGILLRLLTAAGLAADAYVHWQFAPDMAPGPGGSDGTIPGDDLFRAQAVLAAVSGVLVLAWARKWTYAVAFLVAGSAVGALLLYYYVDVGQLGPIPAMHDPAWYTEKTISLIGEGIATLAAATAFLTTPRPSQEHP</sequence>
<evidence type="ECO:0000313" key="2">
    <source>
        <dbReference type="EMBL" id="GAA4089448.1"/>
    </source>
</evidence>
<feature type="transmembrane region" description="Helical" evidence="1">
    <location>
        <begin position="69"/>
        <end position="87"/>
    </location>
</feature>
<evidence type="ECO:0000256" key="1">
    <source>
        <dbReference type="SAM" id="Phobius"/>
    </source>
</evidence>
<dbReference type="RefSeq" id="WP_344953810.1">
    <property type="nucleotide sequence ID" value="NZ_BAAAZG010000044.1"/>
</dbReference>
<name>A0ABP7WK80_9ACTN</name>
<keyword evidence="3" id="KW-1185">Reference proteome</keyword>
<keyword evidence="1" id="KW-1133">Transmembrane helix</keyword>
<proteinExistence type="predicted"/>
<organism evidence="2 3">
    <name type="scientific">Actinomadura miaoliensis</name>
    <dbReference type="NCBI Taxonomy" id="430685"/>
    <lineage>
        <taxon>Bacteria</taxon>
        <taxon>Bacillati</taxon>
        <taxon>Actinomycetota</taxon>
        <taxon>Actinomycetes</taxon>
        <taxon>Streptosporangiales</taxon>
        <taxon>Thermomonosporaceae</taxon>
        <taxon>Actinomadura</taxon>
    </lineage>
</organism>
<dbReference type="EMBL" id="BAAAZG010000044">
    <property type="protein sequence ID" value="GAA4089448.1"/>
    <property type="molecule type" value="Genomic_DNA"/>
</dbReference>
<reference evidence="3" key="1">
    <citation type="journal article" date="2019" name="Int. J. Syst. Evol. Microbiol.">
        <title>The Global Catalogue of Microorganisms (GCM) 10K type strain sequencing project: providing services to taxonomists for standard genome sequencing and annotation.</title>
        <authorList>
            <consortium name="The Broad Institute Genomics Platform"/>
            <consortium name="The Broad Institute Genome Sequencing Center for Infectious Disease"/>
            <person name="Wu L."/>
            <person name="Ma J."/>
        </authorList>
    </citation>
    <scope>NUCLEOTIDE SEQUENCE [LARGE SCALE GENOMIC DNA]</scope>
    <source>
        <strain evidence="3">JCM 16702</strain>
    </source>
</reference>
<protein>
    <recommendedName>
        <fullName evidence="4">DUF1772 domain-containing protein</fullName>
    </recommendedName>
</protein>
<feature type="transmembrane region" description="Helical" evidence="1">
    <location>
        <begin position="43"/>
        <end position="62"/>
    </location>
</feature>
<accession>A0ABP7WK80</accession>
<dbReference type="Proteomes" id="UP001500683">
    <property type="component" value="Unassembled WGS sequence"/>
</dbReference>
<comment type="caution">
    <text evidence="2">The sequence shown here is derived from an EMBL/GenBank/DDBJ whole genome shotgun (WGS) entry which is preliminary data.</text>
</comment>
<evidence type="ECO:0008006" key="4">
    <source>
        <dbReference type="Google" id="ProtNLM"/>
    </source>
</evidence>
<evidence type="ECO:0000313" key="3">
    <source>
        <dbReference type="Proteomes" id="UP001500683"/>
    </source>
</evidence>
<gene>
    <name evidence="2" type="ORF">GCM10022214_57650</name>
</gene>
<keyword evidence="1" id="KW-0472">Membrane</keyword>
<keyword evidence="1" id="KW-0812">Transmembrane</keyword>